<protein>
    <submittedName>
        <fullName evidence="3">VQ motif-containing protein</fullName>
    </submittedName>
</protein>
<name>A0A1R3ISH3_9ROSI</name>
<comment type="caution">
    <text evidence="3">The sequence shown here is derived from an EMBL/GenBank/DDBJ whole genome shotgun (WGS) entry which is preliminary data.</text>
</comment>
<feature type="domain" description="VQ" evidence="2">
    <location>
        <begin position="33"/>
        <end position="52"/>
    </location>
</feature>
<evidence type="ECO:0000259" key="2">
    <source>
        <dbReference type="Pfam" id="PF05678"/>
    </source>
</evidence>
<gene>
    <name evidence="3" type="ORF">COLO4_21581</name>
</gene>
<proteinExistence type="predicted"/>
<dbReference type="OrthoDB" id="1571327at2759"/>
<sequence length="216" mass="24815">MGKKVITHPASAKPSNKNHHEKQLHSLIKVLKPKVYITNSSSFKKLVQELTGFQTTTQTSCDHNPKPEQVRESKIPVIELDDQLEGDDQIMPAAAAAAATILSTDSSFSSLELCDNYMFDDQAFHQLEEINQIPTTDEMMSRFEDDHHVYYPLSTNYQQRNWLEYQNLESWLLDTADQPFPYNYCYNNNGFSSTQNNVEQQDHQLSVFDYELSGLI</sequence>
<feature type="region of interest" description="Disordered" evidence="1">
    <location>
        <begin position="1"/>
        <end position="22"/>
    </location>
</feature>
<dbReference type="AlphaFoldDB" id="A0A1R3ISH3"/>
<dbReference type="Proteomes" id="UP000187203">
    <property type="component" value="Unassembled WGS sequence"/>
</dbReference>
<organism evidence="3 4">
    <name type="scientific">Corchorus olitorius</name>
    <dbReference type="NCBI Taxonomy" id="93759"/>
    <lineage>
        <taxon>Eukaryota</taxon>
        <taxon>Viridiplantae</taxon>
        <taxon>Streptophyta</taxon>
        <taxon>Embryophyta</taxon>
        <taxon>Tracheophyta</taxon>
        <taxon>Spermatophyta</taxon>
        <taxon>Magnoliopsida</taxon>
        <taxon>eudicotyledons</taxon>
        <taxon>Gunneridae</taxon>
        <taxon>Pentapetalae</taxon>
        <taxon>rosids</taxon>
        <taxon>malvids</taxon>
        <taxon>Malvales</taxon>
        <taxon>Malvaceae</taxon>
        <taxon>Grewioideae</taxon>
        <taxon>Apeibeae</taxon>
        <taxon>Corchorus</taxon>
    </lineage>
</organism>
<dbReference type="InterPro" id="IPR008889">
    <property type="entry name" value="VQ"/>
</dbReference>
<dbReference type="EMBL" id="AWUE01017696">
    <property type="protein sequence ID" value="OMO85535.1"/>
    <property type="molecule type" value="Genomic_DNA"/>
</dbReference>
<keyword evidence="4" id="KW-1185">Reference proteome</keyword>
<evidence type="ECO:0000313" key="3">
    <source>
        <dbReference type="EMBL" id="OMO85535.1"/>
    </source>
</evidence>
<dbReference type="Pfam" id="PF05678">
    <property type="entry name" value="VQ"/>
    <property type="match status" value="1"/>
</dbReference>
<reference evidence="4" key="1">
    <citation type="submission" date="2013-09" db="EMBL/GenBank/DDBJ databases">
        <title>Corchorus olitorius genome sequencing.</title>
        <authorList>
            <person name="Alam M."/>
            <person name="Haque M.S."/>
            <person name="Islam M.S."/>
            <person name="Emdad E.M."/>
            <person name="Islam M.M."/>
            <person name="Ahmed B."/>
            <person name="Halim A."/>
            <person name="Hossen Q.M.M."/>
            <person name="Hossain M.Z."/>
            <person name="Ahmed R."/>
            <person name="Khan M.M."/>
            <person name="Islam R."/>
            <person name="Rashid M.M."/>
            <person name="Khan S.A."/>
            <person name="Rahman M.S."/>
            <person name="Alam M."/>
            <person name="Yahiya A.S."/>
            <person name="Khan M.S."/>
            <person name="Azam M.S."/>
            <person name="Haque T."/>
            <person name="Lashkar M.Z.H."/>
            <person name="Akhand A.I."/>
            <person name="Morshed G."/>
            <person name="Roy S."/>
            <person name="Uddin K.S."/>
            <person name="Rabeya T."/>
            <person name="Hossain A.S."/>
            <person name="Chowdhury A."/>
            <person name="Snigdha A.R."/>
            <person name="Mortoza M.S."/>
            <person name="Matin S.A."/>
            <person name="Hoque S.M.E."/>
            <person name="Islam M.K."/>
            <person name="Roy D.K."/>
            <person name="Haider R."/>
            <person name="Moosa M.M."/>
            <person name="Elias S.M."/>
            <person name="Hasan A.M."/>
            <person name="Jahan S."/>
            <person name="Shafiuddin M."/>
            <person name="Mahmood N."/>
            <person name="Shommy N.S."/>
        </authorList>
    </citation>
    <scope>NUCLEOTIDE SEQUENCE [LARGE SCALE GENOMIC DNA]</scope>
    <source>
        <strain evidence="4">cv. O-4</strain>
    </source>
</reference>
<accession>A0A1R3ISH3</accession>
<evidence type="ECO:0000313" key="4">
    <source>
        <dbReference type="Proteomes" id="UP000187203"/>
    </source>
</evidence>
<evidence type="ECO:0000256" key="1">
    <source>
        <dbReference type="SAM" id="MobiDB-lite"/>
    </source>
</evidence>